<dbReference type="InterPro" id="IPR021655">
    <property type="entry name" value="Put_metal-bd"/>
</dbReference>
<reference evidence="2 3" key="1">
    <citation type="submission" date="2022-11" db="EMBL/GenBank/DDBJ databases">
        <title>Minimal conservation of predation-associated metabolite biosynthetic gene clusters underscores biosynthetic potential of Myxococcota including descriptions for ten novel species: Archangium lansinium sp. nov., Myxococcus landrumus sp. nov., Nannocystis bai.</title>
        <authorList>
            <person name="Ahearne A."/>
            <person name="Stevens C."/>
            <person name="Dowd S."/>
        </authorList>
    </citation>
    <scope>NUCLEOTIDE SEQUENCE [LARGE SCALE GENOMIC DNA]</scope>
    <source>
        <strain evidence="2 3">RJM3</strain>
    </source>
</reference>
<feature type="chain" id="PRO_5046862330" evidence="1">
    <location>
        <begin position="24"/>
        <end position="831"/>
    </location>
</feature>
<dbReference type="EMBL" id="JAQNDO010000001">
    <property type="protein sequence ID" value="MDC0748640.1"/>
    <property type="molecule type" value="Genomic_DNA"/>
</dbReference>
<dbReference type="Proteomes" id="UP001221411">
    <property type="component" value="Unassembled WGS sequence"/>
</dbReference>
<name>A0ABT5F3H1_9BACT</name>
<accession>A0ABT5F3H1</accession>
<comment type="caution">
    <text evidence="2">The sequence shown here is derived from an EMBL/GenBank/DDBJ whole genome shotgun (WGS) entry which is preliminary data.</text>
</comment>
<gene>
    <name evidence="2" type="ORF">POL67_45350</name>
</gene>
<evidence type="ECO:0000313" key="2">
    <source>
        <dbReference type="EMBL" id="MDC0748640.1"/>
    </source>
</evidence>
<dbReference type="RefSeq" id="WP_271927650.1">
    <property type="nucleotide sequence ID" value="NZ_JAQNDO010000001.1"/>
</dbReference>
<dbReference type="Pfam" id="PF11617">
    <property type="entry name" value="Cu-binding_MopE"/>
    <property type="match status" value="7"/>
</dbReference>
<feature type="signal peptide" evidence="1">
    <location>
        <begin position="1"/>
        <end position="23"/>
    </location>
</feature>
<evidence type="ECO:0000313" key="3">
    <source>
        <dbReference type="Proteomes" id="UP001221411"/>
    </source>
</evidence>
<evidence type="ECO:0000256" key="1">
    <source>
        <dbReference type="SAM" id="SignalP"/>
    </source>
</evidence>
<organism evidence="2 3">
    <name type="scientific">Polyangium mundeleinium</name>
    <dbReference type="NCBI Taxonomy" id="2995306"/>
    <lineage>
        <taxon>Bacteria</taxon>
        <taxon>Pseudomonadati</taxon>
        <taxon>Myxococcota</taxon>
        <taxon>Polyangia</taxon>
        <taxon>Polyangiales</taxon>
        <taxon>Polyangiaceae</taxon>
        <taxon>Polyangium</taxon>
    </lineage>
</organism>
<protein>
    <submittedName>
        <fullName evidence="2">MopE-related protein</fullName>
    </submittedName>
</protein>
<keyword evidence="3" id="KW-1185">Reference proteome</keyword>
<keyword evidence="1" id="KW-0732">Signal</keyword>
<sequence>MKRVLLAFLFALVGLLGSRTAEADHFRFGTISWRVPNLQASPRTVEFTVRTAWTTGSSYVTTLNFGDGVTFTPNPVTEIKEKGSGTSIAGGSYTVVEYKASHTYASAGPWVAYFDSGNLKRIAGLENGSNQPYRVQATVDLAGPPANGVHNTGGPVATVPPVVQLQRGDLRSYTLPVTDPDFDNVTCRFGTSTESGLLAANAVPVVTNTASQPSLSMTSNGCRFSWDLTQANDAQQYVLHIVMESEHNKIKSSTAVDFIVEIVSSPLPTCSIITPSNGMIPTKVLNQAVTVTVQGVDNVGAGGQLLHSAQGASAGATFNPPLGGMPVASPLTVTFSWTPNSASDYGTHYVLINFTNQMGLVGTCFLKIYVAECSDYGTPCAANAPGVCGTNGQKVCTGPNMSTCAPGPSSEETCDGLDNDCNGTADDNIPTVGKNCTNNMQYGVCKAGKWKCENSLLSCDPDIKPMTQTEVCNDQDDDCDNATDEGFGVGNECTEGVGACKTIGVLICDPSGTMKPAICNAKPGVGTEDELLCDGVDNDCNGETDEGFMIGEVCTVGVGECQTSGKRVCDSDPTKPAICDGTPGPAGTEICDGKDNNCNGETDEGFMIGEVCTVGVGECQTSGKRVCDSDPTKPAICDGTPGPAGTEICDGKDNNCNGETDEGFMIGEVCTVGVGECQTSGKRVCDSDPTKPAICDAMAGEQDDEICDGKDNDCDGETDEDFDIGKVCTIGVGACAAEGKTVCDTATGEAKCDATPLPPGEGETCGDGIDNDCNGTVDDASICNQPGTYFGEGSGLCSVQQPGNDNGSASPAWLLGLMALARLVSRNRKAA</sequence>
<proteinExistence type="predicted"/>